<evidence type="ECO:0000256" key="9">
    <source>
        <dbReference type="ARBA" id="ARBA00060298"/>
    </source>
</evidence>
<dbReference type="GO" id="GO:0006865">
    <property type="term" value="P:amino acid transport"/>
    <property type="evidence" value="ECO:0007669"/>
    <property type="project" value="UniProtKB-KW"/>
</dbReference>
<protein>
    <recommendedName>
        <fullName evidence="11">Glutamate/aspartate import permease protein GltK</fullName>
    </recommendedName>
</protein>
<comment type="function">
    <text evidence="9">Part of the ABC transporter complex GltIJKL involved in glutamate and aspartate uptake. Probably responsible for the translocation of the substrate across the membrane.</text>
</comment>
<dbReference type="PROSITE" id="PS50928">
    <property type="entry name" value="ABC_TM1"/>
    <property type="match status" value="1"/>
</dbReference>
<dbReference type="PANTHER" id="PTHR30614:SF0">
    <property type="entry name" value="L-CYSTINE TRANSPORT SYSTEM PERMEASE PROTEIN TCYL"/>
    <property type="match status" value="1"/>
</dbReference>
<dbReference type="Pfam" id="PF00528">
    <property type="entry name" value="BPD_transp_1"/>
    <property type="match status" value="1"/>
</dbReference>
<evidence type="ECO:0000256" key="5">
    <source>
        <dbReference type="ARBA" id="ARBA00022692"/>
    </source>
</evidence>
<keyword evidence="3 12" id="KW-0813">Transport</keyword>
<dbReference type="GO" id="GO:0043190">
    <property type="term" value="C:ATP-binding cassette (ABC) transporter complex"/>
    <property type="evidence" value="ECO:0007669"/>
    <property type="project" value="InterPro"/>
</dbReference>
<dbReference type="NCBIfam" id="TIGR01726">
    <property type="entry name" value="HEQRo_perm_3TM"/>
    <property type="match status" value="1"/>
</dbReference>
<keyword evidence="8 12" id="KW-0472">Membrane</keyword>
<feature type="transmembrane region" description="Helical" evidence="12">
    <location>
        <begin position="15"/>
        <end position="45"/>
    </location>
</feature>
<evidence type="ECO:0000256" key="11">
    <source>
        <dbReference type="ARBA" id="ARBA00073645"/>
    </source>
</evidence>
<reference evidence="14 15" key="1">
    <citation type="submission" date="2017-05" db="EMBL/GenBank/DDBJ databases">
        <title>Genome Sequence of Loktanella vestfoldensis Strain SMR4r Isolated from a Culture of the Diatom Skeletonema marinoi.</title>
        <authorList>
            <person name="Topel M."/>
            <person name="Pinder M.I.M."/>
            <person name="Johansson O.N."/>
            <person name="Kourtchenko O."/>
            <person name="Godhe A."/>
            <person name="Clarke A.K."/>
        </authorList>
    </citation>
    <scope>NUCLEOTIDE SEQUENCE [LARGE SCALE GENOMIC DNA]</scope>
    <source>
        <strain evidence="14 15">SMR4r</strain>
    </source>
</reference>
<keyword evidence="6" id="KW-0029">Amino-acid transport</keyword>
<dbReference type="SUPFAM" id="SSF161098">
    <property type="entry name" value="MetI-like"/>
    <property type="match status" value="1"/>
</dbReference>
<evidence type="ECO:0000256" key="3">
    <source>
        <dbReference type="ARBA" id="ARBA00022448"/>
    </source>
</evidence>
<evidence type="ECO:0000313" key="14">
    <source>
        <dbReference type="EMBL" id="ART99621.1"/>
    </source>
</evidence>
<dbReference type="AlphaFoldDB" id="A0A1Y0E8B3"/>
<proteinExistence type="inferred from homology"/>
<evidence type="ECO:0000256" key="1">
    <source>
        <dbReference type="ARBA" id="ARBA00004429"/>
    </source>
</evidence>
<comment type="subunit">
    <text evidence="10">The complex is composed of two ATP-binding proteins (GltL), two transmembrane proteins (GltJ and GltK) and a solute-binding protein (GltI).</text>
</comment>
<keyword evidence="15" id="KW-1185">Reference proteome</keyword>
<feature type="transmembrane region" description="Helical" evidence="12">
    <location>
        <begin position="189"/>
        <end position="207"/>
    </location>
</feature>
<feature type="transmembrane region" description="Helical" evidence="12">
    <location>
        <begin position="74"/>
        <end position="98"/>
    </location>
</feature>
<dbReference type="Gene3D" id="1.10.3720.10">
    <property type="entry name" value="MetI-like"/>
    <property type="match status" value="1"/>
</dbReference>
<evidence type="ECO:0000256" key="12">
    <source>
        <dbReference type="RuleBase" id="RU363032"/>
    </source>
</evidence>
<dbReference type="KEGG" id="lvs:LOKVESSMR4R_00281"/>
<evidence type="ECO:0000256" key="2">
    <source>
        <dbReference type="ARBA" id="ARBA00010072"/>
    </source>
</evidence>
<dbReference type="InterPro" id="IPR043429">
    <property type="entry name" value="ArtM/GltK/GlnP/TcyL/YhdX-like"/>
</dbReference>
<keyword evidence="7 12" id="KW-1133">Transmembrane helix</keyword>
<name>A0A1Y0E8B3_9RHOB</name>
<keyword evidence="4" id="KW-1003">Cell membrane</keyword>
<dbReference type="InterPro" id="IPR000515">
    <property type="entry name" value="MetI-like"/>
</dbReference>
<comment type="similarity">
    <text evidence="2">Belongs to the binding-protein-dependent transport system permease family. HisMQ subfamily.</text>
</comment>
<dbReference type="FunFam" id="1.10.3720.10:FF:000006">
    <property type="entry name" value="Glutamate/aspartate ABC transporter, permease protein GltK"/>
    <property type="match status" value="1"/>
</dbReference>
<evidence type="ECO:0000256" key="6">
    <source>
        <dbReference type="ARBA" id="ARBA00022970"/>
    </source>
</evidence>
<dbReference type="InterPro" id="IPR010065">
    <property type="entry name" value="AA_ABC_transptr_permease_3TM"/>
</dbReference>
<dbReference type="GO" id="GO:0022857">
    <property type="term" value="F:transmembrane transporter activity"/>
    <property type="evidence" value="ECO:0007669"/>
    <property type="project" value="InterPro"/>
</dbReference>
<organism evidence="14 15">
    <name type="scientific">Yoonia vestfoldensis</name>
    <dbReference type="NCBI Taxonomy" id="245188"/>
    <lineage>
        <taxon>Bacteria</taxon>
        <taxon>Pseudomonadati</taxon>
        <taxon>Pseudomonadota</taxon>
        <taxon>Alphaproteobacteria</taxon>
        <taxon>Rhodobacterales</taxon>
        <taxon>Paracoccaceae</taxon>
        <taxon>Yoonia</taxon>
    </lineage>
</organism>
<accession>A0A1Y0E8B3</accession>
<dbReference type="PANTHER" id="PTHR30614">
    <property type="entry name" value="MEMBRANE COMPONENT OF AMINO ACID ABC TRANSPORTER"/>
    <property type="match status" value="1"/>
</dbReference>
<comment type="subcellular location">
    <subcellularLocation>
        <location evidence="1">Cell inner membrane</location>
        <topology evidence="1">Multi-pass membrane protein</topology>
    </subcellularLocation>
    <subcellularLocation>
        <location evidence="12">Cell membrane</location>
        <topology evidence="12">Multi-pass membrane protein</topology>
    </subcellularLocation>
</comment>
<dbReference type="InterPro" id="IPR035906">
    <property type="entry name" value="MetI-like_sf"/>
</dbReference>
<dbReference type="OrthoDB" id="9814550at2"/>
<evidence type="ECO:0000259" key="13">
    <source>
        <dbReference type="PROSITE" id="PS50928"/>
    </source>
</evidence>
<sequence>MDYIWDFGSVWDYRAALWVGLVNTLRIFAICLVAGLSLGLAIGLARYSTRRWLRWPAACFIEFFRNTPVLVQIFWFYFAFPILAPFEISALMAAALGITLNSAAFSAEIFRGGIQTIDPGQWEAGRAIGMRYRDIMARIILPQAVRRMLPALTNRGIEIFKMTTLASAIAYADVLHQARLIASVNFNPIEAYTVVALAFFVILYPIVRATYVLERRLAKGD</sequence>
<evidence type="ECO:0000256" key="4">
    <source>
        <dbReference type="ARBA" id="ARBA00022475"/>
    </source>
</evidence>
<dbReference type="CDD" id="cd06261">
    <property type="entry name" value="TM_PBP2"/>
    <property type="match status" value="1"/>
</dbReference>
<evidence type="ECO:0000313" key="15">
    <source>
        <dbReference type="Proteomes" id="UP000195273"/>
    </source>
</evidence>
<dbReference type="Proteomes" id="UP000195273">
    <property type="component" value="Chromosome"/>
</dbReference>
<dbReference type="EMBL" id="CP021431">
    <property type="protein sequence ID" value="ART99621.1"/>
    <property type="molecule type" value="Genomic_DNA"/>
</dbReference>
<feature type="domain" description="ABC transmembrane type-1" evidence="13">
    <location>
        <begin position="21"/>
        <end position="207"/>
    </location>
</feature>
<evidence type="ECO:0000256" key="7">
    <source>
        <dbReference type="ARBA" id="ARBA00022989"/>
    </source>
</evidence>
<evidence type="ECO:0000256" key="8">
    <source>
        <dbReference type="ARBA" id="ARBA00023136"/>
    </source>
</evidence>
<gene>
    <name evidence="14" type="primary">artQ</name>
    <name evidence="14" type="ORF">LOKVESSMR4R_00281</name>
</gene>
<dbReference type="RefSeq" id="WP_087205972.1">
    <property type="nucleotide sequence ID" value="NZ_CP021431.1"/>
</dbReference>
<keyword evidence="5 12" id="KW-0812">Transmembrane</keyword>
<evidence type="ECO:0000256" key="10">
    <source>
        <dbReference type="ARBA" id="ARBA00062718"/>
    </source>
</evidence>